<evidence type="ECO:0000256" key="1">
    <source>
        <dbReference type="RuleBase" id="RU361133"/>
    </source>
</evidence>
<feature type="compositionally biased region" description="Low complexity" evidence="2">
    <location>
        <begin position="147"/>
        <end position="157"/>
    </location>
</feature>
<proteinExistence type="predicted"/>
<organism evidence="4 5">
    <name type="scientific">Aspergillus sclerotioniger CBS 115572</name>
    <dbReference type="NCBI Taxonomy" id="1450535"/>
    <lineage>
        <taxon>Eukaryota</taxon>
        <taxon>Fungi</taxon>
        <taxon>Dikarya</taxon>
        <taxon>Ascomycota</taxon>
        <taxon>Pezizomycotina</taxon>
        <taxon>Eurotiomycetes</taxon>
        <taxon>Eurotiomycetidae</taxon>
        <taxon>Eurotiales</taxon>
        <taxon>Aspergillaceae</taxon>
        <taxon>Aspergillus</taxon>
        <taxon>Aspergillus subgen. Circumdati</taxon>
    </lineage>
</organism>
<dbReference type="PANTHER" id="PTHR10336">
    <property type="entry name" value="PHOSPHOINOSITIDE-SPECIFIC PHOSPHOLIPASE C FAMILY PROTEIN"/>
    <property type="match status" value="1"/>
</dbReference>
<dbReference type="GO" id="GO:0004435">
    <property type="term" value="F:phosphatidylinositol-4,5-bisphosphate phospholipase C activity"/>
    <property type="evidence" value="ECO:0007669"/>
    <property type="project" value="UniProtKB-EC"/>
</dbReference>
<evidence type="ECO:0000259" key="3">
    <source>
        <dbReference type="PROSITE" id="PS50008"/>
    </source>
</evidence>
<dbReference type="PROSITE" id="PS50007">
    <property type="entry name" value="PIPLC_X_DOMAIN"/>
    <property type="match status" value="1"/>
</dbReference>
<dbReference type="GO" id="GO:0016042">
    <property type="term" value="P:lipid catabolic process"/>
    <property type="evidence" value="ECO:0007669"/>
    <property type="project" value="UniProtKB-KW"/>
</dbReference>
<dbReference type="InterPro" id="IPR001192">
    <property type="entry name" value="PI-PLC_fam"/>
</dbReference>
<dbReference type="Pfam" id="PF00388">
    <property type="entry name" value="PI-PLC-X"/>
    <property type="match status" value="1"/>
</dbReference>
<sequence length="639" mass="71125">MENLTTQTSRITMDSTQSNAPKINLPFMPSMLNYLDKTYSSLTTMAGPNFLTDVQHEPKGQSDTDPLATIAGFYEYMASPEGSAMRPASPPDLSAPITDYFISTSHNTYLTGNQLYSDSSSSAYTNVLLSGCRSVEIDVWDGKAESDVQTSDTSSDSSNDDKNICKPRRSKTERLKKATESHRHLRALSQEFGKLEGFLHHKPSVSKHDGKADSISVPGRPEPRVLHGHTLTKETSFREVCYAIRDSAFVTSDLPVIVSLEVHTCLEQQQIMVEIMEEAWNGMLIEVTPEIEARMSPPPLADLKRKILIKVKHVDSADENDDREAKEKAVYSAHMQALKKQRTPTAPDLSPEAVSPAPHKPSKILQALSKLAVFTKGFHFSNFAQPEAKVPSHVFSLSEKAVREAHASDGNALFEHNRHFFMRVYPNGLRVDSSNMDPSFFWRRGAQMVALNWQSLDKAMMLNAGMFAGEQGWVLKPPGYRSSASEPGIIPPRRLDLTIEVLAGQNIPLPPGHTNEKKFYPYLTCLLHVETPDDSFAAGDDDSDSEKTGYKHTTKSVTGVNPDFGGEKLLFPTVSGFLDELTFVRFKIKDNEWMRNALAAWACIRLDRLREGYRVIHLYDATGKPTEGALLVHITKAYS</sequence>
<dbReference type="Gene3D" id="3.20.20.190">
    <property type="entry name" value="Phosphatidylinositol (PI) phosphodiesterase"/>
    <property type="match status" value="2"/>
</dbReference>
<dbReference type="CDD" id="cd00275">
    <property type="entry name" value="C2_PLC_like"/>
    <property type="match status" value="1"/>
</dbReference>
<feature type="region of interest" description="Disordered" evidence="2">
    <location>
        <begin position="340"/>
        <end position="359"/>
    </location>
</feature>
<accession>A0A317V7J0</accession>
<dbReference type="InterPro" id="IPR001711">
    <property type="entry name" value="PLipase_C_Pinositol-sp_Y"/>
</dbReference>
<name>A0A317V7J0_9EURO</name>
<dbReference type="InterPro" id="IPR017946">
    <property type="entry name" value="PLC-like_Pdiesterase_TIM-brl"/>
</dbReference>
<dbReference type="STRING" id="1450535.A0A317V7J0"/>
<dbReference type="CDD" id="cd08598">
    <property type="entry name" value="PI-PLC1c_yeast"/>
    <property type="match status" value="1"/>
</dbReference>
<dbReference type="OrthoDB" id="269822at2759"/>
<dbReference type="Pfam" id="PF00387">
    <property type="entry name" value="PI-PLC-Y"/>
    <property type="match status" value="1"/>
</dbReference>
<feature type="compositionally biased region" description="Basic and acidic residues" evidence="2">
    <location>
        <begin position="159"/>
        <end position="182"/>
    </location>
</feature>
<dbReference type="PRINTS" id="PR00390">
    <property type="entry name" value="PHPHLIPASEC"/>
</dbReference>
<keyword evidence="1" id="KW-0443">Lipid metabolism</keyword>
<dbReference type="EMBL" id="MSFK01000039">
    <property type="protein sequence ID" value="PWY70323.1"/>
    <property type="molecule type" value="Genomic_DNA"/>
</dbReference>
<dbReference type="SUPFAM" id="SSF51695">
    <property type="entry name" value="PLC-like phosphodiesterases"/>
    <property type="match status" value="1"/>
</dbReference>
<dbReference type="SMART" id="SM00148">
    <property type="entry name" value="PLCXc"/>
    <property type="match status" value="1"/>
</dbReference>
<dbReference type="SMART" id="SM00149">
    <property type="entry name" value="PLCYc"/>
    <property type="match status" value="1"/>
</dbReference>
<dbReference type="PANTHER" id="PTHR10336:SF82">
    <property type="entry name" value="PHOSPHOINOSITIDE PHOSPHOLIPASE C"/>
    <property type="match status" value="1"/>
</dbReference>
<comment type="caution">
    <text evidence="4">The sequence shown here is derived from an EMBL/GenBank/DDBJ whole genome shotgun (WGS) entry which is preliminary data.</text>
</comment>
<dbReference type="AlphaFoldDB" id="A0A317V7J0"/>
<keyword evidence="1" id="KW-0378">Hydrolase</keyword>
<feature type="domain" description="PI-PLC Y-box" evidence="3">
    <location>
        <begin position="368"/>
        <end position="481"/>
    </location>
</feature>
<protein>
    <recommendedName>
        <fullName evidence="1">Phosphoinositide phospholipase C</fullName>
        <ecNumber evidence="1">3.1.4.11</ecNumber>
    </recommendedName>
</protein>
<reference evidence="4 5" key="1">
    <citation type="submission" date="2016-12" db="EMBL/GenBank/DDBJ databases">
        <title>The genomes of Aspergillus section Nigri reveals drivers in fungal speciation.</title>
        <authorList>
            <consortium name="DOE Joint Genome Institute"/>
            <person name="Vesth T.C."/>
            <person name="Nybo J."/>
            <person name="Theobald S."/>
            <person name="Brandl J."/>
            <person name="Frisvad J.C."/>
            <person name="Nielsen K.F."/>
            <person name="Lyhne E.K."/>
            <person name="Kogle M.E."/>
            <person name="Kuo A."/>
            <person name="Riley R."/>
            <person name="Clum A."/>
            <person name="Nolan M."/>
            <person name="Lipzen A."/>
            <person name="Salamov A."/>
            <person name="Henrissat B."/>
            <person name="Wiebenga A."/>
            <person name="De Vries R.P."/>
            <person name="Grigoriev I.V."/>
            <person name="Mortensen U.H."/>
            <person name="Andersen M.R."/>
            <person name="Baker S.E."/>
        </authorList>
    </citation>
    <scope>NUCLEOTIDE SEQUENCE [LARGE SCALE GENOMIC DNA]</scope>
    <source>
        <strain evidence="4 5">CBS 115572</strain>
    </source>
</reference>
<dbReference type="GeneID" id="37116306"/>
<keyword evidence="1" id="KW-0442">Lipid degradation</keyword>
<dbReference type="Gene3D" id="2.60.40.150">
    <property type="entry name" value="C2 domain"/>
    <property type="match status" value="1"/>
</dbReference>
<comment type="catalytic activity">
    <reaction evidence="1">
        <text>a 1,2-diacyl-sn-glycero-3-phospho-(1D-myo-inositol-4,5-bisphosphate) + H2O = 1D-myo-inositol 1,4,5-trisphosphate + a 1,2-diacyl-sn-glycerol + H(+)</text>
        <dbReference type="Rhea" id="RHEA:33179"/>
        <dbReference type="ChEBI" id="CHEBI:15377"/>
        <dbReference type="ChEBI" id="CHEBI:15378"/>
        <dbReference type="ChEBI" id="CHEBI:17815"/>
        <dbReference type="ChEBI" id="CHEBI:58456"/>
        <dbReference type="ChEBI" id="CHEBI:203600"/>
        <dbReference type="EC" id="3.1.4.11"/>
    </reaction>
</comment>
<gene>
    <name evidence="4" type="ORF">BO94DRAFT_560581</name>
</gene>
<dbReference type="GO" id="GO:0048015">
    <property type="term" value="P:phosphatidylinositol-mediated signaling"/>
    <property type="evidence" value="ECO:0007669"/>
    <property type="project" value="TreeGrafter"/>
</dbReference>
<dbReference type="InterPro" id="IPR000909">
    <property type="entry name" value="PLipase_C_PInositol-sp_X_dom"/>
</dbReference>
<dbReference type="Proteomes" id="UP000246702">
    <property type="component" value="Unassembled WGS sequence"/>
</dbReference>
<dbReference type="InterPro" id="IPR035892">
    <property type="entry name" value="C2_domain_sf"/>
</dbReference>
<dbReference type="PROSITE" id="PS50008">
    <property type="entry name" value="PIPLC_Y_DOMAIN"/>
    <property type="match status" value="1"/>
</dbReference>
<feature type="region of interest" description="Disordered" evidence="2">
    <location>
        <begin position="147"/>
        <end position="183"/>
    </location>
</feature>
<dbReference type="GO" id="GO:0051209">
    <property type="term" value="P:release of sequestered calcium ion into cytosol"/>
    <property type="evidence" value="ECO:0007669"/>
    <property type="project" value="TreeGrafter"/>
</dbReference>
<evidence type="ECO:0000313" key="4">
    <source>
        <dbReference type="EMBL" id="PWY70323.1"/>
    </source>
</evidence>
<dbReference type="EC" id="3.1.4.11" evidence="1"/>
<keyword evidence="5" id="KW-1185">Reference proteome</keyword>
<evidence type="ECO:0000313" key="5">
    <source>
        <dbReference type="Proteomes" id="UP000246702"/>
    </source>
</evidence>
<feature type="region of interest" description="Disordered" evidence="2">
    <location>
        <begin position="201"/>
        <end position="224"/>
    </location>
</feature>
<dbReference type="SUPFAM" id="SSF49562">
    <property type="entry name" value="C2 domain (Calcium/lipid-binding domain, CaLB)"/>
    <property type="match status" value="1"/>
</dbReference>
<dbReference type="RefSeq" id="XP_025462614.1">
    <property type="nucleotide sequence ID" value="XM_025614163.1"/>
</dbReference>
<evidence type="ECO:0000256" key="2">
    <source>
        <dbReference type="SAM" id="MobiDB-lite"/>
    </source>
</evidence>